<keyword evidence="3 5" id="KW-0687">Ribonucleoprotein</keyword>
<dbReference type="AlphaFoldDB" id="A0A538SLC3"/>
<protein>
    <recommendedName>
        <fullName evidence="4 5">Small ribosomal subunit protein uS9</fullName>
    </recommendedName>
</protein>
<evidence type="ECO:0000313" key="8">
    <source>
        <dbReference type="Proteomes" id="UP000320184"/>
    </source>
</evidence>
<reference evidence="7 8" key="1">
    <citation type="journal article" date="2019" name="Nat. Microbiol.">
        <title>Mediterranean grassland soil C-N compound turnover is dependent on rainfall and depth, and is mediated by genomically divergent microorganisms.</title>
        <authorList>
            <person name="Diamond S."/>
            <person name="Andeer P.F."/>
            <person name="Li Z."/>
            <person name="Crits-Christoph A."/>
            <person name="Burstein D."/>
            <person name="Anantharaman K."/>
            <person name="Lane K.R."/>
            <person name="Thomas B.C."/>
            <person name="Pan C."/>
            <person name="Northen T.R."/>
            <person name="Banfield J.F."/>
        </authorList>
    </citation>
    <scope>NUCLEOTIDE SEQUENCE [LARGE SCALE GENOMIC DNA]</scope>
    <source>
        <strain evidence="7">WS_3</strain>
    </source>
</reference>
<dbReference type="InterPro" id="IPR020574">
    <property type="entry name" value="Ribosomal_uS9_CS"/>
</dbReference>
<sequence length="134" mass="14652">MTVDAVATPRPETGRRKEAVARVRLLAGSGQHLINDRPPIEYLKRPTLVQAAFEALTLTSTTGKYDVVARVRGGGLTGQAGALRLAIARALAQLDGSLRGQLGREGLLTRDARMKERKKYGQPGARKRFQFSKR</sequence>
<evidence type="ECO:0000256" key="6">
    <source>
        <dbReference type="RuleBase" id="RU003815"/>
    </source>
</evidence>
<comment type="caution">
    <text evidence="7">The sequence shown here is derived from an EMBL/GenBank/DDBJ whole genome shotgun (WGS) entry which is preliminary data.</text>
</comment>
<dbReference type="FunFam" id="3.30.230.10:FF:000001">
    <property type="entry name" value="30S ribosomal protein S9"/>
    <property type="match status" value="1"/>
</dbReference>
<evidence type="ECO:0000256" key="4">
    <source>
        <dbReference type="ARBA" id="ARBA00035259"/>
    </source>
</evidence>
<evidence type="ECO:0000256" key="3">
    <source>
        <dbReference type="ARBA" id="ARBA00023274"/>
    </source>
</evidence>
<dbReference type="InterPro" id="IPR000754">
    <property type="entry name" value="Ribosomal_uS9"/>
</dbReference>
<dbReference type="InterPro" id="IPR020568">
    <property type="entry name" value="Ribosomal_Su5_D2-typ_SF"/>
</dbReference>
<dbReference type="Proteomes" id="UP000320184">
    <property type="component" value="Unassembled WGS sequence"/>
</dbReference>
<evidence type="ECO:0000256" key="2">
    <source>
        <dbReference type="ARBA" id="ARBA00022980"/>
    </source>
</evidence>
<dbReference type="GO" id="GO:0005737">
    <property type="term" value="C:cytoplasm"/>
    <property type="evidence" value="ECO:0007669"/>
    <property type="project" value="UniProtKB-ARBA"/>
</dbReference>
<gene>
    <name evidence="5 7" type="primary">rpsI</name>
    <name evidence="7" type="ORF">E6K73_03610</name>
</gene>
<dbReference type="NCBIfam" id="NF001099">
    <property type="entry name" value="PRK00132.1"/>
    <property type="match status" value="1"/>
</dbReference>
<dbReference type="PANTHER" id="PTHR21569:SF1">
    <property type="entry name" value="SMALL RIBOSOMAL SUBUNIT PROTEIN US9M"/>
    <property type="match status" value="1"/>
</dbReference>
<name>A0A538SLC3_UNCEI</name>
<dbReference type="InterPro" id="IPR014721">
    <property type="entry name" value="Ribsml_uS5_D2-typ_fold_subgr"/>
</dbReference>
<dbReference type="SUPFAM" id="SSF54211">
    <property type="entry name" value="Ribosomal protein S5 domain 2-like"/>
    <property type="match status" value="1"/>
</dbReference>
<evidence type="ECO:0000313" key="7">
    <source>
        <dbReference type="EMBL" id="TMQ52170.1"/>
    </source>
</evidence>
<dbReference type="EMBL" id="VBOT01000041">
    <property type="protein sequence ID" value="TMQ52170.1"/>
    <property type="molecule type" value="Genomic_DNA"/>
</dbReference>
<dbReference type="GO" id="GO:0003723">
    <property type="term" value="F:RNA binding"/>
    <property type="evidence" value="ECO:0007669"/>
    <property type="project" value="TreeGrafter"/>
</dbReference>
<dbReference type="Pfam" id="PF00380">
    <property type="entry name" value="Ribosomal_S9"/>
    <property type="match status" value="1"/>
</dbReference>
<accession>A0A538SLC3</accession>
<organism evidence="7 8">
    <name type="scientific">Eiseniibacteriota bacterium</name>
    <dbReference type="NCBI Taxonomy" id="2212470"/>
    <lineage>
        <taxon>Bacteria</taxon>
        <taxon>Candidatus Eiseniibacteriota</taxon>
    </lineage>
</organism>
<dbReference type="GO" id="GO:0003735">
    <property type="term" value="F:structural constituent of ribosome"/>
    <property type="evidence" value="ECO:0007669"/>
    <property type="project" value="InterPro"/>
</dbReference>
<dbReference type="PROSITE" id="PS00360">
    <property type="entry name" value="RIBOSOMAL_S9"/>
    <property type="match status" value="1"/>
</dbReference>
<comment type="similarity">
    <text evidence="1 5 6">Belongs to the universal ribosomal protein uS9 family.</text>
</comment>
<proteinExistence type="inferred from homology"/>
<dbReference type="GO" id="GO:0006412">
    <property type="term" value="P:translation"/>
    <property type="evidence" value="ECO:0007669"/>
    <property type="project" value="UniProtKB-UniRule"/>
</dbReference>
<evidence type="ECO:0000256" key="1">
    <source>
        <dbReference type="ARBA" id="ARBA00005251"/>
    </source>
</evidence>
<dbReference type="Gene3D" id="3.30.230.10">
    <property type="match status" value="1"/>
</dbReference>
<dbReference type="InterPro" id="IPR023035">
    <property type="entry name" value="Ribosomal_uS9_bac/plastid"/>
</dbReference>
<evidence type="ECO:0000256" key="5">
    <source>
        <dbReference type="HAMAP-Rule" id="MF_00532"/>
    </source>
</evidence>
<dbReference type="GO" id="GO:0015935">
    <property type="term" value="C:small ribosomal subunit"/>
    <property type="evidence" value="ECO:0007669"/>
    <property type="project" value="TreeGrafter"/>
</dbReference>
<dbReference type="PANTHER" id="PTHR21569">
    <property type="entry name" value="RIBOSOMAL PROTEIN S9"/>
    <property type="match status" value="1"/>
</dbReference>
<dbReference type="HAMAP" id="MF_00532_B">
    <property type="entry name" value="Ribosomal_uS9_B"/>
    <property type="match status" value="1"/>
</dbReference>
<keyword evidence="2 5" id="KW-0689">Ribosomal protein</keyword>